<feature type="domain" description="Pectinesterase inhibitor" evidence="7">
    <location>
        <begin position="47"/>
        <end position="207"/>
    </location>
</feature>
<dbReference type="CDD" id="cd15798">
    <property type="entry name" value="PMEI-like_3"/>
    <property type="match status" value="1"/>
</dbReference>
<keyword evidence="9" id="KW-1185">Reference proteome</keyword>
<evidence type="ECO:0000313" key="9">
    <source>
        <dbReference type="Proteomes" id="UP001642360"/>
    </source>
</evidence>
<gene>
    <name evidence="8" type="ORF">ILEXP_LOCUS22819</name>
</gene>
<evidence type="ECO:0000256" key="3">
    <source>
        <dbReference type="ARBA" id="ARBA00022525"/>
    </source>
</evidence>
<dbReference type="InterPro" id="IPR051955">
    <property type="entry name" value="PME_Inhibitor"/>
</dbReference>
<keyword evidence="4" id="KW-0732">Signal</keyword>
<evidence type="ECO:0000256" key="4">
    <source>
        <dbReference type="ARBA" id="ARBA00022729"/>
    </source>
</evidence>
<sequence length="226" mass="24899">MAKLDSDGSFGWYLLKGNSKGKKAHMNFLGVTSCQSSAQPGGHRDSRVRAYVEGQCRATLYPKLCVQCLTSYVNSTLKTPQQLAQIALTVSLARARYTQVYVTLVAKQLNQTKARDYQAVKDCLDQINDGVDQISQSIKELQRMGLVGEEEFGWHESNVRTWVSTALTDATTCIDGFYGSAMDGKVKATIKAKVLNVAQLTSNALALFNRFAARHRRASGATTHWP</sequence>
<dbReference type="SMART" id="SM00856">
    <property type="entry name" value="PMEI"/>
    <property type="match status" value="1"/>
</dbReference>
<evidence type="ECO:0000259" key="7">
    <source>
        <dbReference type="SMART" id="SM00856"/>
    </source>
</evidence>
<reference evidence="8 9" key="1">
    <citation type="submission" date="2024-02" db="EMBL/GenBank/DDBJ databases">
        <authorList>
            <person name="Vignale AGUSTIN F."/>
            <person name="Sosa J E."/>
            <person name="Modenutti C."/>
        </authorList>
    </citation>
    <scope>NUCLEOTIDE SEQUENCE [LARGE SCALE GENOMIC DNA]</scope>
</reference>
<dbReference type="InterPro" id="IPR035513">
    <property type="entry name" value="Invertase/methylesterase_inhib"/>
</dbReference>
<dbReference type="InterPro" id="IPR006501">
    <property type="entry name" value="Pectinesterase_inhib_dom"/>
</dbReference>
<evidence type="ECO:0000256" key="1">
    <source>
        <dbReference type="ARBA" id="ARBA00004271"/>
    </source>
</evidence>
<dbReference type="PROSITE" id="PS51257">
    <property type="entry name" value="PROKAR_LIPOPROTEIN"/>
    <property type="match status" value="1"/>
</dbReference>
<organism evidence="8 9">
    <name type="scientific">Ilex paraguariensis</name>
    <name type="common">yerba mate</name>
    <dbReference type="NCBI Taxonomy" id="185542"/>
    <lineage>
        <taxon>Eukaryota</taxon>
        <taxon>Viridiplantae</taxon>
        <taxon>Streptophyta</taxon>
        <taxon>Embryophyta</taxon>
        <taxon>Tracheophyta</taxon>
        <taxon>Spermatophyta</taxon>
        <taxon>Magnoliopsida</taxon>
        <taxon>eudicotyledons</taxon>
        <taxon>Gunneridae</taxon>
        <taxon>Pentapetalae</taxon>
        <taxon>asterids</taxon>
        <taxon>campanulids</taxon>
        <taxon>Aquifoliales</taxon>
        <taxon>Aquifoliaceae</taxon>
        <taxon>Ilex</taxon>
    </lineage>
</organism>
<protein>
    <recommendedName>
        <fullName evidence="7">Pectinesterase inhibitor domain-containing protein</fullName>
    </recommendedName>
</protein>
<dbReference type="Proteomes" id="UP001642360">
    <property type="component" value="Unassembled WGS sequence"/>
</dbReference>
<evidence type="ECO:0000313" key="8">
    <source>
        <dbReference type="EMBL" id="CAK9154497.1"/>
    </source>
</evidence>
<dbReference type="EMBL" id="CAUOFW020002536">
    <property type="protein sequence ID" value="CAK9154497.1"/>
    <property type="molecule type" value="Genomic_DNA"/>
</dbReference>
<evidence type="ECO:0000256" key="6">
    <source>
        <dbReference type="ARBA" id="ARBA00038471"/>
    </source>
</evidence>
<dbReference type="NCBIfam" id="TIGR01614">
    <property type="entry name" value="PME_inhib"/>
    <property type="match status" value="1"/>
</dbReference>
<dbReference type="AlphaFoldDB" id="A0ABC8SIT8"/>
<dbReference type="PANTHER" id="PTHR31080:SF12">
    <property type="entry name" value="PLANT INVERTASE_PECTIN METHYLESTERASE INHIBITOR"/>
    <property type="match status" value="1"/>
</dbReference>
<keyword evidence="2" id="KW-0052">Apoplast</keyword>
<dbReference type="Gene3D" id="1.20.140.40">
    <property type="entry name" value="Invertase/pectin methylesterase inhibitor family protein"/>
    <property type="match status" value="1"/>
</dbReference>
<evidence type="ECO:0000256" key="2">
    <source>
        <dbReference type="ARBA" id="ARBA00022523"/>
    </source>
</evidence>
<accession>A0ABC8SIT8</accession>
<dbReference type="FunFam" id="1.20.140.40:FF:000006">
    <property type="entry name" value="Pectinesterase inhibitor 3"/>
    <property type="match status" value="1"/>
</dbReference>
<comment type="subcellular location">
    <subcellularLocation>
        <location evidence="1">Secreted</location>
        <location evidence="1">Extracellular space</location>
        <location evidence="1">Apoplast</location>
    </subcellularLocation>
</comment>
<dbReference type="GO" id="GO:0048046">
    <property type="term" value="C:apoplast"/>
    <property type="evidence" value="ECO:0007669"/>
    <property type="project" value="UniProtKB-SubCell"/>
</dbReference>
<dbReference type="Pfam" id="PF04043">
    <property type="entry name" value="PMEI"/>
    <property type="match status" value="1"/>
</dbReference>
<evidence type="ECO:0000256" key="5">
    <source>
        <dbReference type="ARBA" id="ARBA00023157"/>
    </source>
</evidence>
<keyword evidence="5" id="KW-1015">Disulfide bond</keyword>
<name>A0ABC8SIT8_9AQUA</name>
<comment type="caution">
    <text evidence="8">The sequence shown here is derived from an EMBL/GenBank/DDBJ whole genome shotgun (WGS) entry which is preliminary data.</text>
</comment>
<keyword evidence="3" id="KW-0964">Secreted</keyword>
<proteinExistence type="inferred from homology"/>
<dbReference type="PANTHER" id="PTHR31080">
    <property type="entry name" value="PECTINESTERASE INHIBITOR-LIKE"/>
    <property type="match status" value="1"/>
</dbReference>
<comment type="similarity">
    <text evidence="6">Belongs to the PMEI family.</text>
</comment>
<dbReference type="SUPFAM" id="SSF101148">
    <property type="entry name" value="Plant invertase/pectin methylesterase inhibitor"/>
    <property type="match status" value="1"/>
</dbReference>